<evidence type="ECO:0000313" key="1">
    <source>
        <dbReference type="WBParaSite" id="ECPE_0000979201-mRNA-1"/>
    </source>
</evidence>
<protein>
    <submittedName>
        <fullName evidence="1">BPI2 domain-containing protein</fullName>
    </submittedName>
</protein>
<proteinExistence type="predicted"/>
<accession>A0A183AS26</accession>
<organism evidence="1">
    <name type="scientific">Echinostoma caproni</name>
    <dbReference type="NCBI Taxonomy" id="27848"/>
    <lineage>
        <taxon>Eukaryota</taxon>
        <taxon>Metazoa</taxon>
        <taxon>Spiralia</taxon>
        <taxon>Lophotrochozoa</taxon>
        <taxon>Platyhelminthes</taxon>
        <taxon>Trematoda</taxon>
        <taxon>Digenea</taxon>
        <taxon>Plagiorchiida</taxon>
        <taxon>Echinostomata</taxon>
        <taxon>Echinostomatoidea</taxon>
        <taxon>Echinostomatidae</taxon>
        <taxon>Echinostoma</taxon>
    </lineage>
</organism>
<reference evidence="1" key="1">
    <citation type="submission" date="2016-06" db="UniProtKB">
        <authorList>
            <consortium name="WormBaseParasite"/>
        </authorList>
    </citation>
    <scope>IDENTIFICATION</scope>
</reference>
<sequence length="255" mass="28339">LVCKISNPPLDLSTGALDQLIDTLLLSLLVPQSQIDLPGEYNVSYVTAKNIRVVQLDTIQRTCPVQLLTNDSFGCTSQGLLLKACFGAEQLKVELSLKSLMGTSGVGLFEENYDFSNKYDMTRIKLEARLFAPAEDSQLPKKRLLQIVSILTTSSGDLEIRPHQSSFTKSILKSMVKGSFKLLQDTIIDYLDKYVIGLLNDQVKQYHITPLFVTQGSDDTNNDDNRGLSKRSLAGVKRRSGRSRYLIAANNMVMN</sequence>
<name>A0A183AS26_9TREM</name>
<dbReference type="WBParaSite" id="ECPE_0000979201-mRNA-1">
    <property type="protein sequence ID" value="ECPE_0000979201-mRNA-1"/>
    <property type="gene ID" value="ECPE_0000979201"/>
</dbReference>
<dbReference type="AlphaFoldDB" id="A0A183AS26"/>